<dbReference type="GO" id="GO:0005777">
    <property type="term" value="C:peroxisome"/>
    <property type="evidence" value="ECO:0007669"/>
    <property type="project" value="UniProtKB-SubCell"/>
</dbReference>
<evidence type="ECO:0000256" key="3">
    <source>
        <dbReference type="ARBA" id="ARBA00023140"/>
    </source>
</evidence>
<dbReference type="AlphaFoldDB" id="A0A6G0U8Y3"/>
<dbReference type="InterPro" id="IPR020845">
    <property type="entry name" value="AMP-binding_CS"/>
</dbReference>
<evidence type="ECO:0000313" key="6">
    <source>
        <dbReference type="EMBL" id="KAE9545534.1"/>
    </source>
</evidence>
<gene>
    <name evidence="6" type="ORF">AGLY_001077</name>
</gene>
<proteinExistence type="inferred from homology"/>
<accession>A0A6G0U8Y3</accession>
<organism evidence="6 7">
    <name type="scientific">Aphis glycines</name>
    <name type="common">Soybean aphid</name>
    <dbReference type="NCBI Taxonomy" id="307491"/>
    <lineage>
        <taxon>Eukaryota</taxon>
        <taxon>Metazoa</taxon>
        <taxon>Ecdysozoa</taxon>
        <taxon>Arthropoda</taxon>
        <taxon>Hexapoda</taxon>
        <taxon>Insecta</taxon>
        <taxon>Pterygota</taxon>
        <taxon>Neoptera</taxon>
        <taxon>Paraneoptera</taxon>
        <taxon>Hemiptera</taxon>
        <taxon>Sternorrhyncha</taxon>
        <taxon>Aphidomorpha</taxon>
        <taxon>Aphidoidea</taxon>
        <taxon>Aphididae</taxon>
        <taxon>Aphidini</taxon>
        <taxon>Aphis</taxon>
        <taxon>Aphis</taxon>
    </lineage>
</organism>
<evidence type="ECO:0000256" key="1">
    <source>
        <dbReference type="ARBA" id="ARBA00004275"/>
    </source>
</evidence>
<dbReference type="InterPro" id="IPR025110">
    <property type="entry name" value="AMP-bd_C"/>
</dbReference>
<reference evidence="6 7" key="1">
    <citation type="submission" date="2019-08" db="EMBL/GenBank/DDBJ databases">
        <title>The genome of the soybean aphid Biotype 1, its phylome, world population structure and adaptation to the North American continent.</title>
        <authorList>
            <person name="Giordano R."/>
            <person name="Donthu R.K."/>
            <person name="Hernandez A.G."/>
            <person name="Wright C.L."/>
            <person name="Zimin A.V."/>
        </authorList>
    </citation>
    <scope>NUCLEOTIDE SEQUENCE [LARGE SCALE GENOMIC DNA]</scope>
    <source>
        <tissue evidence="6">Whole aphids</tissue>
    </source>
</reference>
<feature type="domain" description="AMP-dependent synthetase/ligase" evidence="4">
    <location>
        <begin position="133"/>
        <end position="496"/>
    </location>
</feature>
<dbReference type="Pfam" id="PF13193">
    <property type="entry name" value="AMP-binding_C"/>
    <property type="match status" value="1"/>
</dbReference>
<dbReference type="Gene3D" id="3.30.300.30">
    <property type="match status" value="1"/>
</dbReference>
<dbReference type="InterPro" id="IPR045851">
    <property type="entry name" value="AMP-bd_C_sf"/>
</dbReference>
<dbReference type="FunFam" id="3.30.300.30:FF:000007">
    <property type="entry name" value="4-coumarate--CoA ligase 2"/>
    <property type="match status" value="1"/>
</dbReference>
<sequence>MKYKNDFYTPKRVSLCSTVNSQCLLLISNLFNDLCVLNHIIIREYIVNKLNKYHNSKIICDFIYPIKQFNTFGLQWGRLLCRGNLRQTCVLLTHKDLSQPARHRTESKVVRSPFSDVQIPENLVDEYVWSGLERWPDKDALVCGITNRKFTYHETRLACKRFAASLKKRGATPGQVFAVLLPNIPEFAVASLGAVEAVELAHQFKDSGAQGVVTIPELLPKVFEAQQLMKGPGVKPLYIISVNGKGSRPDGAWDFNEMLDPMVDTSILKKSRSNSDVAFMPYSSGTTGLSKGVSLSHRNLLANIEQTSHPDIKHFLDTTENYQDVLPSILPFYHIYGLTMLLLRGLSSGCKLVTLPKLESESFLNILKNHKATLLYVVPPIVLLLGQNKNVTPEHFQSVRIICNGAGPVKEADAEKVLARTNNKNVRFCQAYGMTESSPAVFVSRNSSLFDYLTVGPPVSNTLARVVDPTDNSVEYGPGETGEIQVKGPQVMIGYHNNPKATANTISPEGWLSTGDIGYYNDKDEFFIVDRIKELIKVQGYQVPPAELEGVLRTHPAVLDAAVIGVPDDRTGEAPLAYIVLDQDKPAASEADIKAFVAERVAPYKQISAGVRFVESLPKSAAGKILRRLLKDEYEKTKGTK</sequence>
<keyword evidence="3" id="KW-0576">Peroxisome</keyword>
<dbReference type="GO" id="GO:0046949">
    <property type="term" value="P:fatty-acyl-CoA biosynthetic process"/>
    <property type="evidence" value="ECO:0007669"/>
    <property type="project" value="TreeGrafter"/>
</dbReference>
<comment type="subcellular location">
    <subcellularLocation>
        <location evidence="1">Peroxisome</location>
    </subcellularLocation>
</comment>
<evidence type="ECO:0000313" key="7">
    <source>
        <dbReference type="Proteomes" id="UP000475862"/>
    </source>
</evidence>
<name>A0A6G0U8Y3_APHGL</name>
<dbReference type="InterPro" id="IPR000873">
    <property type="entry name" value="AMP-dep_synth/lig_dom"/>
</dbReference>
<evidence type="ECO:0008006" key="8">
    <source>
        <dbReference type="Google" id="ProtNLM"/>
    </source>
</evidence>
<dbReference type="Gene3D" id="3.40.50.12780">
    <property type="entry name" value="N-terminal domain of ligase-like"/>
    <property type="match status" value="1"/>
</dbReference>
<keyword evidence="7" id="KW-1185">Reference proteome</keyword>
<evidence type="ECO:0000259" key="5">
    <source>
        <dbReference type="Pfam" id="PF13193"/>
    </source>
</evidence>
<evidence type="ECO:0000256" key="2">
    <source>
        <dbReference type="ARBA" id="ARBA00006432"/>
    </source>
</evidence>
<comment type="caution">
    <text evidence="6">The sequence shown here is derived from an EMBL/GenBank/DDBJ whole genome shotgun (WGS) entry which is preliminary data.</text>
</comment>
<dbReference type="OrthoDB" id="10253869at2759"/>
<dbReference type="PANTHER" id="PTHR24096:SF422">
    <property type="entry name" value="BCDNA.GH02901"/>
    <property type="match status" value="1"/>
</dbReference>
<dbReference type="InterPro" id="IPR042099">
    <property type="entry name" value="ANL_N_sf"/>
</dbReference>
<feature type="domain" description="AMP-binding enzyme C-terminal" evidence="5">
    <location>
        <begin position="547"/>
        <end position="624"/>
    </location>
</feature>
<dbReference type="SUPFAM" id="SSF56801">
    <property type="entry name" value="Acetyl-CoA synthetase-like"/>
    <property type="match status" value="1"/>
</dbReference>
<dbReference type="CDD" id="cd05911">
    <property type="entry name" value="Firefly_Luc_like"/>
    <property type="match status" value="1"/>
</dbReference>
<dbReference type="PANTHER" id="PTHR24096">
    <property type="entry name" value="LONG-CHAIN-FATTY-ACID--COA LIGASE"/>
    <property type="match status" value="1"/>
</dbReference>
<protein>
    <recommendedName>
        <fullName evidence="8">AMP-dependent synthetase/ligase domain-containing protein</fullName>
    </recommendedName>
</protein>
<comment type="similarity">
    <text evidence="2">Belongs to the ATP-dependent AMP-binding enzyme family.</text>
</comment>
<dbReference type="EMBL" id="VYZN01000001">
    <property type="protein sequence ID" value="KAE9545534.1"/>
    <property type="molecule type" value="Genomic_DNA"/>
</dbReference>
<dbReference type="PROSITE" id="PS00455">
    <property type="entry name" value="AMP_BINDING"/>
    <property type="match status" value="1"/>
</dbReference>
<dbReference type="Pfam" id="PF00501">
    <property type="entry name" value="AMP-binding"/>
    <property type="match status" value="1"/>
</dbReference>
<evidence type="ECO:0000259" key="4">
    <source>
        <dbReference type="Pfam" id="PF00501"/>
    </source>
</evidence>
<dbReference type="GO" id="GO:0004467">
    <property type="term" value="F:long-chain fatty acid-CoA ligase activity"/>
    <property type="evidence" value="ECO:0007669"/>
    <property type="project" value="TreeGrafter"/>
</dbReference>
<dbReference type="Proteomes" id="UP000475862">
    <property type="component" value="Unassembled WGS sequence"/>
</dbReference>